<evidence type="ECO:0000256" key="9">
    <source>
        <dbReference type="PIRSR" id="PIRSR628651-51"/>
    </source>
</evidence>
<dbReference type="SMART" id="SM00249">
    <property type="entry name" value="PHD"/>
    <property type="match status" value="1"/>
</dbReference>
<feature type="binding site" evidence="9">
    <location>
        <position position="219"/>
    </location>
    <ligand>
        <name>Zn(2+)</name>
        <dbReference type="ChEBI" id="CHEBI:29105"/>
        <label>2</label>
    </ligand>
</feature>
<evidence type="ECO:0000313" key="13">
    <source>
        <dbReference type="EMBL" id="KAF0749955.1"/>
    </source>
</evidence>
<feature type="compositionally biased region" description="Basic residues" evidence="11">
    <location>
        <begin position="96"/>
        <end position="107"/>
    </location>
</feature>
<evidence type="ECO:0000256" key="8">
    <source>
        <dbReference type="PIRSR" id="PIRSR628651-50"/>
    </source>
</evidence>
<feature type="binding site" evidence="9">
    <location>
        <position position="203"/>
    </location>
    <ligand>
        <name>Zn(2+)</name>
        <dbReference type="ChEBI" id="CHEBI:29105"/>
        <label>1</label>
    </ligand>
</feature>
<evidence type="ECO:0000259" key="12">
    <source>
        <dbReference type="PROSITE" id="PS50016"/>
    </source>
</evidence>
<feature type="site" description="Histone H3K4me3 binding" evidence="8">
    <location>
        <position position="198"/>
    </location>
</feature>
<comment type="caution">
    <text evidence="13">The sequence shown here is derived from an EMBL/GenBank/DDBJ whole genome shotgun (WGS) entry which is preliminary data.</text>
</comment>
<dbReference type="PANTHER" id="PTHR10333">
    <property type="entry name" value="INHIBITOR OF GROWTH PROTEIN"/>
    <property type="match status" value="1"/>
</dbReference>
<dbReference type="GO" id="GO:0006355">
    <property type="term" value="P:regulation of DNA-templated transcription"/>
    <property type="evidence" value="ECO:0007669"/>
    <property type="project" value="TreeGrafter"/>
</dbReference>
<evidence type="ECO:0000256" key="5">
    <source>
        <dbReference type="ARBA" id="ARBA00022833"/>
    </source>
</evidence>
<keyword evidence="3 9" id="KW-0479">Metal-binding</keyword>
<dbReference type="GO" id="GO:0008270">
    <property type="term" value="F:zinc ion binding"/>
    <property type="evidence" value="ECO:0007669"/>
    <property type="project" value="UniProtKB-KW"/>
</dbReference>
<dbReference type="OrthoDB" id="5411773at2759"/>
<dbReference type="CDD" id="cd15685">
    <property type="entry name" value="PHD_ING5"/>
    <property type="match status" value="1"/>
</dbReference>
<feature type="domain" description="PHD-type" evidence="12">
    <location>
        <begin position="173"/>
        <end position="222"/>
    </location>
</feature>
<feature type="binding site" evidence="9">
    <location>
        <position position="189"/>
    </location>
    <ligand>
        <name>Zn(2+)</name>
        <dbReference type="ChEBI" id="CHEBI:29105"/>
        <label>2</label>
    </ligand>
</feature>
<feature type="binding site" evidence="9">
    <location>
        <position position="200"/>
    </location>
    <ligand>
        <name>Zn(2+)</name>
        <dbReference type="ChEBI" id="CHEBI:29105"/>
        <label>1</label>
    </ligand>
</feature>
<dbReference type="GO" id="GO:0005634">
    <property type="term" value="C:nucleus"/>
    <property type="evidence" value="ECO:0007669"/>
    <property type="project" value="UniProtKB-SubCell"/>
</dbReference>
<feature type="region of interest" description="Disordered" evidence="11">
    <location>
        <begin position="95"/>
        <end position="118"/>
    </location>
</feature>
<evidence type="ECO:0000256" key="4">
    <source>
        <dbReference type="ARBA" id="ARBA00022771"/>
    </source>
</evidence>
<dbReference type="Gene3D" id="3.30.40.10">
    <property type="entry name" value="Zinc/RING finger domain, C3HC4 (zinc finger)"/>
    <property type="match status" value="1"/>
</dbReference>
<evidence type="ECO:0000313" key="14">
    <source>
        <dbReference type="Proteomes" id="UP000478052"/>
    </source>
</evidence>
<evidence type="ECO:0000256" key="2">
    <source>
        <dbReference type="ARBA" id="ARBA00010210"/>
    </source>
</evidence>
<dbReference type="PROSITE" id="PS50016">
    <property type="entry name" value="ZF_PHD_2"/>
    <property type="match status" value="1"/>
</dbReference>
<evidence type="ECO:0000256" key="3">
    <source>
        <dbReference type="ARBA" id="ARBA00022723"/>
    </source>
</evidence>
<accession>A0A6G0Y637</accession>
<organism evidence="13 14">
    <name type="scientific">Aphis craccivora</name>
    <name type="common">Cowpea aphid</name>
    <dbReference type="NCBI Taxonomy" id="307492"/>
    <lineage>
        <taxon>Eukaryota</taxon>
        <taxon>Metazoa</taxon>
        <taxon>Ecdysozoa</taxon>
        <taxon>Arthropoda</taxon>
        <taxon>Hexapoda</taxon>
        <taxon>Insecta</taxon>
        <taxon>Pterygota</taxon>
        <taxon>Neoptera</taxon>
        <taxon>Paraneoptera</taxon>
        <taxon>Hemiptera</taxon>
        <taxon>Sternorrhyncha</taxon>
        <taxon>Aphidomorpha</taxon>
        <taxon>Aphidoidea</taxon>
        <taxon>Aphididae</taxon>
        <taxon>Aphidini</taxon>
        <taxon>Aphis</taxon>
        <taxon>Aphis</taxon>
    </lineage>
</organism>
<dbReference type="AlphaFoldDB" id="A0A6G0Y637"/>
<dbReference type="GO" id="GO:0006325">
    <property type="term" value="P:chromatin organization"/>
    <property type="evidence" value="ECO:0007669"/>
    <property type="project" value="UniProtKB-KW"/>
</dbReference>
<dbReference type="PROSITE" id="PS01359">
    <property type="entry name" value="ZF_PHD_1"/>
    <property type="match status" value="1"/>
</dbReference>
<dbReference type="Proteomes" id="UP000478052">
    <property type="component" value="Unassembled WGS sequence"/>
</dbReference>
<name>A0A6G0Y637_APHCR</name>
<dbReference type="InterPro" id="IPR019787">
    <property type="entry name" value="Znf_PHD-finger"/>
</dbReference>
<dbReference type="FunFam" id="3.30.40.10:FF:000016">
    <property type="entry name" value="Inhibitor of growth protein"/>
    <property type="match status" value="1"/>
</dbReference>
<dbReference type="InterPro" id="IPR011011">
    <property type="entry name" value="Znf_FYVE_PHD"/>
</dbReference>
<feature type="site" description="Histone H3K4me3 binding" evidence="8">
    <location>
        <position position="186"/>
    </location>
</feature>
<comment type="subcellular location">
    <subcellularLocation>
        <location evidence="1">Nucleus</location>
    </subcellularLocation>
</comment>
<dbReference type="InterPro" id="IPR001965">
    <property type="entry name" value="Znf_PHD"/>
</dbReference>
<dbReference type="PANTHER" id="PTHR10333:SF42">
    <property type="entry name" value="INHIBITOR OF GROWTH PROTEIN 5"/>
    <property type="match status" value="1"/>
</dbReference>
<evidence type="ECO:0000256" key="6">
    <source>
        <dbReference type="ARBA" id="ARBA00022853"/>
    </source>
</evidence>
<feature type="site" description="Histone H3K4me3 binding" evidence="8">
    <location>
        <position position="175"/>
    </location>
</feature>
<dbReference type="SUPFAM" id="SSF57903">
    <property type="entry name" value="FYVE/PHD zinc finger"/>
    <property type="match status" value="1"/>
</dbReference>
<comment type="similarity">
    <text evidence="2">Belongs to the ING family.</text>
</comment>
<evidence type="ECO:0000256" key="1">
    <source>
        <dbReference type="ARBA" id="ARBA00004123"/>
    </source>
</evidence>
<keyword evidence="4 10" id="KW-0863">Zinc-finger</keyword>
<evidence type="ECO:0000256" key="7">
    <source>
        <dbReference type="ARBA" id="ARBA00023242"/>
    </source>
</evidence>
<keyword evidence="5 9" id="KW-0862">Zinc</keyword>
<protein>
    <submittedName>
        <fullName evidence="13">Inhibitor of growth protein 5-like isoform X1</fullName>
    </submittedName>
</protein>
<evidence type="ECO:0000256" key="10">
    <source>
        <dbReference type="PROSITE-ProRule" id="PRU00146"/>
    </source>
</evidence>
<keyword evidence="6" id="KW-0156">Chromatin regulator</keyword>
<sequence length="226" mass="25135">MCIIDEMADDYLSNINTYSGDTKKEKMTGIQRQFDKAKVLSDDKVDKHIQKLDLQLARFVAEIQNRASRTSGNVNESLQKKVIYTISEEETVTHKTSTKKQTLRRVAKTSGTSSGGWPQVKIKTPSVSAVSNPINPANSVFSVVVETDSVTDVDAGVTQLAGVFDMPVDPNEPTYCLCKEVSYGQMIGCDNPDCPIEWYHFPCVKLNTKPKGKWFCPICMADVKKK</sequence>
<feature type="binding site" evidence="9">
    <location>
        <position position="194"/>
    </location>
    <ligand>
        <name>Zn(2+)</name>
        <dbReference type="ChEBI" id="CHEBI:29105"/>
        <label>2</label>
    </ligand>
</feature>
<dbReference type="InterPro" id="IPR013083">
    <property type="entry name" value="Znf_RING/FYVE/PHD"/>
</dbReference>
<feature type="site" description="Histone H3K4me3 binding" evidence="8">
    <location>
        <position position="190"/>
    </location>
</feature>
<feature type="binding site" evidence="9">
    <location>
        <position position="178"/>
    </location>
    <ligand>
        <name>Zn(2+)</name>
        <dbReference type="ChEBI" id="CHEBI:29105"/>
        <label>1</label>
    </ligand>
</feature>
<keyword evidence="7" id="KW-0539">Nucleus</keyword>
<evidence type="ECO:0000256" key="11">
    <source>
        <dbReference type="SAM" id="MobiDB-lite"/>
    </source>
</evidence>
<feature type="binding site" evidence="9">
    <location>
        <position position="176"/>
    </location>
    <ligand>
        <name>Zn(2+)</name>
        <dbReference type="ChEBI" id="CHEBI:29105"/>
        <label>1</label>
    </ligand>
</feature>
<dbReference type="InterPro" id="IPR028651">
    <property type="entry name" value="ING_fam"/>
</dbReference>
<dbReference type="EMBL" id="VUJU01005910">
    <property type="protein sequence ID" value="KAF0749955.1"/>
    <property type="molecule type" value="Genomic_DNA"/>
</dbReference>
<dbReference type="InterPro" id="IPR019786">
    <property type="entry name" value="Zinc_finger_PHD-type_CS"/>
</dbReference>
<feature type="binding site" evidence="9">
    <location>
        <position position="216"/>
    </location>
    <ligand>
        <name>Zn(2+)</name>
        <dbReference type="ChEBI" id="CHEBI:29105"/>
        <label>2</label>
    </ligand>
</feature>
<keyword evidence="14" id="KW-1185">Reference proteome</keyword>
<proteinExistence type="inferred from homology"/>
<gene>
    <name evidence="13" type="ORF">FWK35_00009477</name>
</gene>
<reference evidence="13 14" key="1">
    <citation type="submission" date="2019-08" db="EMBL/GenBank/DDBJ databases">
        <title>Whole genome of Aphis craccivora.</title>
        <authorList>
            <person name="Voronova N.V."/>
            <person name="Shulinski R.S."/>
            <person name="Bandarenka Y.V."/>
            <person name="Zhorov D.G."/>
            <person name="Warner D."/>
        </authorList>
    </citation>
    <scope>NUCLEOTIDE SEQUENCE [LARGE SCALE GENOMIC DNA]</scope>
    <source>
        <strain evidence="13">180601</strain>
        <tissue evidence="13">Whole Body</tissue>
    </source>
</reference>